<feature type="compositionally biased region" description="Polar residues" evidence="1">
    <location>
        <begin position="526"/>
        <end position="542"/>
    </location>
</feature>
<feature type="compositionally biased region" description="Pro residues" evidence="1">
    <location>
        <begin position="480"/>
        <end position="489"/>
    </location>
</feature>
<accession>A0AAE1KPY0</accession>
<feature type="transmembrane region" description="Helical" evidence="2">
    <location>
        <begin position="381"/>
        <end position="406"/>
    </location>
</feature>
<name>A0AAE1KPY0_PETCI</name>
<feature type="region of interest" description="Disordered" evidence="1">
    <location>
        <begin position="450"/>
        <end position="548"/>
    </location>
</feature>
<comment type="caution">
    <text evidence="3">The sequence shown here is derived from an EMBL/GenBank/DDBJ whole genome shotgun (WGS) entry which is preliminary data.</text>
</comment>
<sequence length="548" mass="59942">MAFQVTHNQYRMQVSQSEADTDLATVDVFVGDNVDVTTDLTIMLYSQNQPVSLTVNNGPVSTQPSLVAGTAYKILQTFQKGHNQLTIRFTDAPEPHVTEVLAATAVGMEVSVEFWASHDLSFLYLDDPQDPVTLYVKVSDVGGRAVVGAEVEVEARIGTTSVWLHLRDTGGGADVTGNDGVYSGFWSLVPQGSATYSLAVRVTPTTTSRIVGYTQPVANSEGVRCCGSALNVDPLPSQHFNATLYFIVGEAEVRSAMALGQPPARINDLRGAPLATDVSLNFTAPGNDLDRGYAQKYHVYWSRDGSSWSLMQDTTYTLVEGGMLAQVVLTPPQCNQQFLYKVNAQNWQTQEGEDSNIALVVVSCDAKPIPIPQQVVCTSKALIICLAYFGGVVTVLLIALVIYLLYYRNWFGRCKESVSDNFHHRRTNTVSGGHINQEMVESYLTPKTHNNQELSLPNYQAPQPSQHNSPRPSSVYNAPAHPPPPPPTQMPHMHTKKEQASAPQPRREAFQLGDENKPVIYEDTSNHNVTVNDTDADSSNAIYDTAYG</sequence>
<dbReference type="Proteomes" id="UP001286313">
    <property type="component" value="Unassembled WGS sequence"/>
</dbReference>
<organism evidence="3 4">
    <name type="scientific">Petrolisthes cinctipes</name>
    <name type="common">Flat porcelain crab</name>
    <dbReference type="NCBI Taxonomy" id="88211"/>
    <lineage>
        <taxon>Eukaryota</taxon>
        <taxon>Metazoa</taxon>
        <taxon>Ecdysozoa</taxon>
        <taxon>Arthropoda</taxon>
        <taxon>Crustacea</taxon>
        <taxon>Multicrustacea</taxon>
        <taxon>Malacostraca</taxon>
        <taxon>Eumalacostraca</taxon>
        <taxon>Eucarida</taxon>
        <taxon>Decapoda</taxon>
        <taxon>Pleocyemata</taxon>
        <taxon>Anomura</taxon>
        <taxon>Galatheoidea</taxon>
        <taxon>Porcellanidae</taxon>
        <taxon>Petrolisthes</taxon>
    </lineage>
</organism>
<keyword evidence="2" id="KW-0472">Membrane</keyword>
<reference evidence="3" key="1">
    <citation type="submission" date="2023-10" db="EMBL/GenBank/DDBJ databases">
        <title>Genome assemblies of two species of porcelain crab, Petrolisthes cinctipes and Petrolisthes manimaculis (Anomura: Porcellanidae).</title>
        <authorList>
            <person name="Angst P."/>
        </authorList>
    </citation>
    <scope>NUCLEOTIDE SEQUENCE</scope>
    <source>
        <strain evidence="3">PB745_01</strain>
        <tissue evidence="3">Gill</tissue>
    </source>
</reference>
<evidence type="ECO:0000256" key="2">
    <source>
        <dbReference type="SAM" id="Phobius"/>
    </source>
</evidence>
<feature type="compositionally biased region" description="Basic and acidic residues" evidence="1">
    <location>
        <begin position="505"/>
        <end position="517"/>
    </location>
</feature>
<evidence type="ECO:0000313" key="3">
    <source>
        <dbReference type="EMBL" id="KAK3877915.1"/>
    </source>
</evidence>
<proteinExistence type="predicted"/>
<protein>
    <submittedName>
        <fullName evidence="3">Uncharacterized protein</fullName>
    </submittedName>
</protein>
<dbReference type="AlphaFoldDB" id="A0AAE1KPY0"/>
<evidence type="ECO:0000256" key="1">
    <source>
        <dbReference type="SAM" id="MobiDB-lite"/>
    </source>
</evidence>
<keyword evidence="2" id="KW-0812">Transmembrane</keyword>
<dbReference type="EMBL" id="JAWQEG010001609">
    <property type="protein sequence ID" value="KAK3877915.1"/>
    <property type="molecule type" value="Genomic_DNA"/>
</dbReference>
<evidence type="ECO:0000313" key="4">
    <source>
        <dbReference type="Proteomes" id="UP001286313"/>
    </source>
</evidence>
<keyword evidence="2" id="KW-1133">Transmembrane helix</keyword>
<gene>
    <name evidence="3" type="ORF">Pcinc_017425</name>
</gene>
<keyword evidence="4" id="KW-1185">Reference proteome</keyword>
<feature type="compositionally biased region" description="Polar residues" evidence="1">
    <location>
        <begin position="450"/>
        <end position="476"/>
    </location>
</feature>